<feature type="domain" description="FHA" evidence="1">
    <location>
        <begin position="139"/>
        <end position="199"/>
    </location>
</feature>
<feature type="domain" description="FHA" evidence="1">
    <location>
        <begin position="25"/>
        <end position="85"/>
    </location>
</feature>
<gene>
    <name evidence="2" type="ORF">MiSe_81710</name>
</gene>
<dbReference type="CDD" id="cd00060">
    <property type="entry name" value="FHA"/>
    <property type="match status" value="2"/>
</dbReference>
<dbReference type="InterPro" id="IPR008984">
    <property type="entry name" value="SMAD_FHA_dom_sf"/>
</dbReference>
<dbReference type="EMBL" id="BLAY01000216">
    <property type="protein sequence ID" value="GET43349.1"/>
    <property type="molecule type" value="Genomic_DNA"/>
</dbReference>
<sequence>MQIQLIYNDPPTTAQPRQLTLETPIAIGREAARMPAQIEGRRVAQIILSADERVSRFHAELDYKNGQLVIIDRSSSGTFVNGVRQTQTVLNSGDTVQIGSYQIRINFTVPSPVNLDQIGLRWEDPTTGETNESILAIPIALGREIARMPAEIQGHPVSRILLDSLQVSRYHAFINRVSGNLVVSDQNSTTGTLVNGIRQKQTILTNGDIIQIGPYHIAVNLAASSPVITVPGTVIGGNTPPVQPLYVIGFNPDTGLLAPAVPSPSPPPNFPPSIFSKQLISLDDLRTTNLSVQEAEYIAVGAGLGSYIWVDLLRICGVKPHQIIAMGLEPKPYARYQQLCLNSQIPLRERLRSNSDSCPDNIWGWPSYALREACHDFGKGRFGDAIKELWQVFAEPTFAETYTPRAGNVFDSIDREAARIGWNHIFQYGRIRAIRKTEDGRYCIAYSGKNREHGYLIARYLHLAPGYPAIQFLPDLQEYREKTNDFKSVVNAYEDHNHVYQHLEKNGGTVLIRGRGIVASRIVQRIYETRKLNRNITIVHLMRSPKPEGNKYERAQRTVENHYEFQPFNWPKACWGGELRELLEQSEPNKRRALIQDWGGTTTADRTDWRRIVQEGISQGWYRIRFGEVEKVEKDPRNITITRIREMGIKGLTNIEADFIIDCTGLDAKVEASPLLKDLFEHYNLPLNYNGRIFVENDFEIKGMQNQRGKIYAAGAITLGGPYAAVDSFLGLQYAALIAVDSLAKSGATGVKRFTAFRSLVQWFKWVGYVEP</sequence>
<dbReference type="Pfam" id="PF00498">
    <property type="entry name" value="FHA"/>
    <property type="match status" value="2"/>
</dbReference>
<evidence type="ECO:0000259" key="1">
    <source>
        <dbReference type="PROSITE" id="PS50006"/>
    </source>
</evidence>
<dbReference type="InterPro" id="IPR000253">
    <property type="entry name" value="FHA_dom"/>
</dbReference>
<evidence type="ECO:0000313" key="3">
    <source>
        <dbReference type="Proteomes" id="UP001050975"/>
    </source>
</evidence>
<dbReference type="PANTHER" id="PTHR23308">
    <property type="entry name" value="NUCLEAR INHIBITOR OF PROTEIN PHOSPHATASE-1"/>
    <property type="match status" value="1"/>
</dbReference>
<dbReference type="Proteomes" id="UP001050975">
    <property type="component" value="Unassembled WGS sequence"/>
</dbReference>
<dbReference type="SUPFAM" id="SSF51905">
    <property type="entry name" value="FAD/NAD(P)-binding domain"/>
    <property type="match status" value="1"/>
</dbReference>
<dbReference type="PROSITE" id="PS50006">
    <property type="entry name" value="FHA_DOMAIN"/>
    <property type="match status" value="2"/>
</dbReference>
<dbReference type="Gene3D" id="3.50.50.60">
    <property type="entry name" value="FAD/NAD(P)-binding domain"/>
    <property type="match status" value="1"/>
</dbReference>
<accession>A0AAV3XR66</accession>
<dbReference type="AlphaFoldDB" id="A0AAV3XR66"/>
<proteinExistence type="predicted"/>
<reference evidence="2" key="1">
    <citation type="submission" date="2019-10" db="EMBL/GenBank/DDBJ databases">
        <title>Draft genome sequece of Microseira wollei NIES-4236.</title>
        <authorList>
            <person name="Yamaguchi H."/>
            <person name="Suzuki S."/>
            <person name="Kawachi M."/>
        </authorList>
    </citation>
    <scope>NUCLEOTIDE SEQUENCE</scope>
    <source>
        <strain evidence="2">NIES-4236</strain>
    </source>
</reference>
<comment type="caution">
    <text evidence="2">The sequence shown here is derived from an EMBL/GenBank/DDBJ whole genome shotgun (WGS) entry which is preliminary data.</text>
</comment>
<dbReference type="Gene3D" id="2.60.200.20">
    <property type="match status" value="2"/>
</dbReference>
<dbReference type="SMART" id="SM00240">
    <property type="entry name" value="FHA"/>
    <property type="match status" value="2"/>
</dbReference>
<evidence type="ECO:0000313" key="2">
    <source>
        <dbReference type="EMBL" id="GET43349.1"/>
    </source>
</evidence>
<organism evidence="2 3">
    <name type="scientific">Microseira wollei NIES-4236</name>
    <dbReference type="NCBI Taxonomy" id="2530354"/>
    <lineage>
        <taxon>Bacteria</taxon>
        <taxon>Bacillati</taxon>
        <taxon>Cyanobacteriota</taxon>
        <taxon>Cyanophyceae</taxon>
        <taxon>Oscillatoriophycideae</taxon>
        <taxon>Aerosakkonematales</taxon>
        <taxon>Aerosakkonemataceae</taxon>
        <taxon>Microseira</taxon>
    </lineage>
</organism>
<dbReference type="InterPro" id="IPR050923">
    <property type="entry name" value="Cell_Proc_Reg/RNA_Proc"/>
</dbReference>
<dbReference type="SUPFAM" id="SSF49879">
    <property type="entry name" value="SMAD/FHA domain"/>
    <property type="match status" value="2"/>
</dbReference>
<name>A0AAV3XR66_9CYAN</name>
<protein>
    <submittedName>
        <fullName evidence="2">FHA domain protein</fullName>
    </submittedName>
</protein>
<keyword evidence="3" id="KW-1185">Reference proteome</keyword>
<dbReference type="InterPro" id="IPR036188">
    <property type="entry name" value="FAD/NAD-bd_sf"/>
</dbReference>
<dbReference type="RefSeq" id="WP_226592081.1">
    <property type="nucleotide sequence ID" value="NZ_BLAY01000216.1"/>
</dbReference>